<reference evidence="1 2" key="1">
    <citation type="submission" date="2018-06" db="EMBL/GenBank/DDBJ databases">
        <title>Bacteria isolated from soil of Wuhan.</title>
        <authorList>
            <person name="Wei X."/>
            <person name="Chunhua H."/>
        </authorList>
    </citation>
    <scope>NUCLEOTIDE SEQUENCE [LARGE SCALE GENOMIC DNA]</scope>
    <source>
        <strain evidence="2">xwS2</strain>
    </source>
</reference>
<evidence type="ECO:0000313" key="1">
    <source>
        <dbReference type="EMBL" id="RWU21880.1"/>
    </source>
</evidence>
<dbReference type="OrthoDB" id="6912762at2"/>
<organism evidence="1 2">
    <name type="scientific">Pseudomonas alkylphenolica</name>
    <dbReference type="NCBI Taxonomy" id="237609"/>
    <lineage>
        <taxon>Bacteria</taxon>
        <taxon>Pseudomonadati</taxon>
        <taxon>Pseudomonadota</taxon>
        <taxon>Gammaproteobacteria</taxon>
        <taxon>Pseudomonadales</taxon>
        <taxon>Pseudomonadaceae</taxon>
        <taxon>Pseudomonas</taxon>
    </lineage>
</organism>
<comment type="caution">
    <text evidence="1">The sequence shown here is derived from an EMBL/GenBank/DDBJ whole genome shotgun (WGS) entry which is preliminary data.</text>
</comment>
<dbReference type="RefSeq" id="WP_128324219.1">
    <property type="nucleotide sequence ID" value="NZ_QJRG01000046.1"/>
</dbReference>
<accession>A0A443ZRP9</accession>
<dbReference type="Proteomes" id="UP000288983">
    <property type="component" value="Unassembled WGS sequence"/>
</dbReference>
<proteinExistence type="predicted"/>
<sequence length="192" mass="21601">MQGLIINNARLEFLRPALERWVECIDRFNQTLGDGEAPYWHGAQANLSLLSAAAWQAELVTLQHHQSSKQREEGDREGRCDLYIANREEAAYLQASQRWPRIARLDLSNALQETALAARQVAAASQLKVAALFASPWKAGQHASPEELQDLVDDLQKHTACAIAWYFPYAYRKLHNEAGQYHPGVALLLKQA</sequence>
<name>A0A443ZRP9_9PSED</name>
<dbReference type="AlphaFoldDB" id="A0A443ZRP9"/>
<dbReference type="EMBL" id="QJRG01000046">
    <property type="protein sequence ID" value="RWU21880.1"/>
    <property type="molecule type" value="Genomic_DNA"/>
</dbReference>
<gene>
    <name evidence="1" type="ORF">DM813_15350</name>
</gene>
<evidence type="ECO:0000313" key="2">
    <source>
        <dbReference type="Proteomes" id="UP000288983"/>
    </source>
</evidence>
<protein>
    <submittedName>
        <fullName evidence="1">Uncharacterized protein</fullName>
    </submittedName>
</protein>